<dbReference type="Gene3D" id="1.10.3210.10">
    <property type="entry name" value="Hypothetical protein af1432"/>
    <property type="match status" value="1"/>
</dbReference>
<dbReference type="CDD" id="cd00077">
    <property type="entry name" value="HDc"/>
    <property type="match status" value="1"/>
</dbReference>
<dbReference type="Pfam" id="PF19276">
    <property type="entry name" value="HD_assoc_2"/>
    <property type="match status" value="1"/>
</dbReference>
<dbReference type="Pfam" id="PF01966">
    <property type="entry name" value="HD"/>
    <property type="match status" value="1"/>
</dbReference>
<dbReference type="InterPro" id="IPR045509">
    <property type="entry name" value="HD_assoc_2"/>
</dbReference>
<dbReference type="InterPro" id="IPR006674">
    <property type="entry name" value="HD_domain"/>
</dbReference>
<comment type="caution">
    <text evidence="2">The sequence shown here is derived from an EMBL/GenBank/DDBJ whole genome shotgun (WGS) entry which is preliminary data.</text>
</comment>
<sequence>MAEWKVDKEKVFKDPVHDYIYVTDGLIWDLINTRAFQRLRRIRQLGTSFLTYHGAEHSRFTHSLGTYETMRKVLSHFEKNHGWPQDLRTKRLALCAALLHDIGHGPFSHTIEQVFKTHHETWTQRILVEDPDILAVLTEHVDAEFAQDVADVIAKKKHPLVVNLISSQLDVDRMDYLLRDAVHTGVTYGTFELERLIRIMKPDQDGVVVKKKGMHTVEQYILARYFMYSQVYLHPVTIGSDVLLRRIFSRAKKLHDRGDQLFMPEELRPFFENRAENVSVKEYLEVDESVVMYTLERWTSTEDAILRDLADRFVNRRLFGAVQSKELKEVEREQIREMFRSNGLNPDYYLEFHKAVAGGYQLYSQGIKLVDDEGRKTDISQDSGLVRSLQPETKYRIYCPKEVLRGEGRYKPIRGWMEAFKI</sequence>
<name>A0ABT3X6V3_9BACL</name>
<dbReference type="SUPFAM" id="SSF109604">
    <property type="entry name" value="HD-domain/PDEase-like"/>
    <property type="match status" value="1"/>
</dbReference>
<dbReference type="InterPro" id="IPR050135">
    <property type="entry name" value="dGTPase-like"/>
</dbReference>
<evidence type="ECO:0000313" key="3">
    <source>
        <dbReference type="Proteomes" id="UP001208017"/>
    </source>
</evidence>
<dbReference type="InterPro" id="IPR003607">
    <property type="entry name" value="HD/PDEase_dom"/>
</dbReference>
<dbReference type="Proteomes" id="UP001208017">
    <property type="component" value="Unassembled WGS sequence"/>
</dbReference>
<reference evidence="2 3" key="1">
    <citation type="submission" date="2022-11" db="EMBL/GenBank/DDBJ databases">
        <title>Study of microbial diversity in lake waters.</title>
        <authorList>
            <person name="Zhang J."/>
        </authorList>
    </citation>
    <scope>NUCLEOTIDE SEQUENCE [LARGE SCALE GENOMIC DNA]</scope>
    <source>
        <strain evidence="2 3">DT12</strain>
    </source>
</reference>
<evidence type="ECO:0000259" key="1">
    <source>
        <dbReference type="SMART" id="SM00471"/>
    </source>
</evidence>
<accession>A0ABT3X6V3</accession>
<dbReference type="PANTHER" id="PTHR11373:SF4">
    <property type="entry name" value="DEOXYNUCLEOSIDE TRIPHOSPHATE TRIPHOSPHOHYDROLASE SAMHD1"/>
    <property type="match status" value="1"/>
</dbReference>
<dbReference type="PANTHER" id="PTHR11373">
    <property type="entry name" value="DEOXYNUCLEOSIDE TRIPHOSPHATE TRIPHOSPHOHYDROLASE"/>
    <property type="match status" value="1"/>
</dbReference>
<dbReference type="RefSeq" id="WP_267153420.1">
    <property type="nucleotide sequence ID" value="NZ_JAPMLT010000016.1"/>
</dbReference>
<dbReference type="SMART" id="SM00471">
    <property type="entry name" value="HDc"/>
    <property type="match status" value="1"/>
</dbReference>
<protein>
    <submittedName>
        <fullName evidence="2">HD domain-containing protein</fullName>
    </submittedName>
</protein>
<evidence type="ECO:0000313" key="2">
    <source>
        <dbReference type="EMBL" id="MCX7572171.1"/>
    </source>
</evidence>
<feature type="domain" description="HD/PDEase" evidence="1">
    <location>
        <begin position="55"/>
        <end position="186"/>
    </location>
</feature>
<organism evidence="2 3">
    <name type="scientific">Tumebacillus lacus</name>
    <dbReference type="NCBI Taxonomy" id="2995335"/>
    <lineage>
        <taxon>Bacteria</taxon>
        <taxon>Bacillati</taxon>
        <taxon>Bacillota</taxon>
        <taxon>Bacilli</taxon>
        <taxon>Bacillales</taxon>
        <taxon>Alicyclobacillaceae</taxon>
        <taxon>Tumebacillus</taxon>
    </lineage>
</organism>
<keyword evidence="3" id="KW-1185">Reference proteome</keyword>
<gene>
    <name evidence="2" type="ORF">OS242_19795</name>
</gene>
<proteinExistence type="predicted"/>
<dbReference type="EMBL" id="JAPMLT010000016">
    <property type="protein sequence ID" value="MCX7572171.1"/>
    <property type="molecule type" value="Genomic_DNA"/>
</dbReference>